<dbReference type="PROSITE" id="PS50157">
    <property type="entry name" value="ZINC_FINGER_C2H2_2"/>
    <property type="match status" value="3"/>
</dbReference>
<dbReference type="GO" id="GO:0008270">
    <property type="term" value="F:zinc ion binding"/>
    <property type="evidence" value="ECO:0007669"/>
    <property type="project" value="UniProtKB-KW"/>
</dbReference>
<dbReference type="PANTHER" id="PTHR24406">
    <property type="entry name" value="TRANSCRIPTIONAL REPRESSOR CTCFL-RELATED"/>
    <property type="match status" value="1"/>
</dbReference>
<gene>
    <name evidence="9" type="ORF">g.592</name>
</gene>
<keyword evidence="5" id="KW-0862">Zinc</keyword>
<accession>A0A1E1WJ28</accession>
<evidence type="ECO:0000256" key="2">
    <source>
        <dbReference type="ARBA" id="ARBA00022723"/>
    </source>
</evidence>
<dbReference type="InterPro" id="IPR050888">
    <property type="entry name" value="ZnF_C2H2-type_TF"/>
</dbReference>
<evidence type="ECO:0000256" key="6">
    <source>
        <dbReference type="ARBA" id="ARBA00023242"/>
    </source>
</evidence>
<dbReference type="PROSITE" id="PS00028">
    <property type="entry name" value="ZINC_FINGER_C2H2_1"/>
    <property type="match status" value="3"/>
</dbReference>
<keyword evidence="3" id="KW-0677">Repeat</keyword>
<evidence type="ECO:0000256" key="3">
    <source>
        <dbReference type="ARBA" id="ARBA00022737"/>
    </source>
</evidence>
<feature type="domain" description="C2H2-type" evidence="8">
    <location>
        <begin position="244"/>
        <end position="272"/>
    </location>
</feature>
<evidence type="ECO:0000256" key="7">
    <source>
        <dbReference type="PROSITE-ProRule" id="PRU00042"/>
    </source>
</evidence>
<dbReference type="Pfam" id="PF00096">
    <property type="entry name" value="zf-C2H2"/>
    <property type="match status" value="2"/>
</dbReference>
<dbReference type="InterPro" id="IPR013087">
    <property type="entry name" value="Znf_C2H2_type"/>
</dbReference>
<dbReference type="OrthoDB" id="3437960at2759"/>
<evidence type="ECO:0000256" key="1">
    <source>
        <dbReference type="ARBA" id="ARBA00004123"/>
    </source>
</evidence>
<dbReference type="InterPro" id="IPR012934">
    <property type="entry name" value="Znf_AD"/>
</dbReference>
<dbReference type="Gene3D" id="3.30.160.60">
    <property type="entry name" value="Classic Zinc Finger"/>
    <property type="match status" value="2"/>
</dbReference>
<evidence type="ECO:0000313" key="9">
    <source>
        <dbReference type="EMBL" id="JAT87020.1"/>
    </source>
</evidence>
<keyword evidence="2" id="KW-0479">Metal-binding</keyword>
<dbReference type="AlphaFoldDB" id="A0A1E1WJ28"/>
<dbReference type="SMART" id="SM00868">
    <property type="entry name" value="zf-AD"/>
    <property type="match status" value="1"/>
</dbReference>
<organism evidence="9">
    <name type="scientific">Pectinophora gossypiella</name>
    <name type="common">Cotton pink bollworm</name>
    <name type="synonym">Depressaria gossypiella</name>
    <dbReference type="NCBI Taxonomy" id="13191"/>
    <lineage>
        <taxon>Eukaryota</taxon>
        <taxon>Metazoa</taxon>
        <taxon>Ecdysozoa</taxon>
        <taxon>Arthropoda</taxon>
        <taxon>Hexapoda</taxon>
        <taxon>Insecta</taxon>
        <taxon>Pterygota</taxon>
        <taxon>Neoptera</taxon>
        <taxon>Endopterygota</taxon>
        <taxon>Lepidoptera</taxon>
        <taxon>Glossata</taxon>
        <taxon>Ditrysia</taxon>
        <taxon>Gelechioidea</taxon>
        <taxon>Gelechiidae</taxon>
        <taxon>Apatetrinae</taxon>
        <taxon>Pectinophora</taxon>
    </lineage>
</organism>
<dbReference type="SMART" id="SM00355">
    <property type="entry name" value="ZnF_C2H2"/>
    <property type="match status" value="5"/>
</dbReference>
<keyword evidence="4 7" id="KW-0863">Zinc-finger</keyword>
<protein>
    <recommendedName>
        <fullName evidence="8">C2H2-type domain-containing protein</fullName>
    </recommendedName>
</protein>
<dbReference type="GO" id="GO:0005634">
    <property type="term" value="C:nucleus"/>
    <property type="evidence" value="ECO:0007669"/>
    <property type="project" value="UniProtKB-SubCell"/>
</dbReference>
<proteinExistence type="predicted"/>
<comment type="subcellular location">
    <subcellularLocation>
        <location evidence="1">Nucleus</location>
    </subcellularLocation>
</comment>
<feature type="domain" description="C2H2-type" evidence="8">
    <location>
        <begin position="274"/>
        <end position="296"/>
    </location>
</feature>
<keyword evidence="6" id="KW-0539">Nucleus</keyword>
<evidence type="ECO:0000256" key="5">
    <source>
        <dbReference type="ARBA" id="ARBA00022833"/>
    </source>
</evidence>
<name>A0A1E1WJ28_PECGO</name>
<evidence type="ECO:0000259" key="8">
    <source>
        <dbReference type="PROSITE" id="PS50157"/>
    </source>
</evidence>
<dbReference type="EMBL" id="GDQN01004034">
    <property type="protein sequence ID" value="JAT87020.1"/>
    <property type="molecule type" value="Transcribed_RNA"/>
</dbReference>
<feature type="non-terminal residue" evidence="9">
    <location>
        <position position="379"/>
    </location>
</feature>
<dbReference type="InterPro" id="IPR036236">
    <property type="entry name" value="Znf_C2H2_sf"/>
</dbReference>
<sequence>MMEEGEIKLEFDKYDQSQCLTCLSIGRKLIPLGKYAEMYKKIATEIIHFVSSPPEELQVCWECHAILQKFVQFQNRVERANQMMQLGQNIFGSLSSLTTITLNDTHLHAIYVESQINIQTDINKVEKNNIPIENQNINEDSCSEEKFDEETNIDYTSELQEETGANIEELKPKIEDIEMKNVTKTVSQNRWAIKRALQNKKRKFEIISNIDVEELFRRVQINLEELHNFLKKKRKRKRFQLKKYKCESCVIGFKNENALMRHNKNCHTKDTGDYTCDVCSRRYADKRHLVSHVKKHCYKYLCTVCQYYCHSEKLRNKHAERHRKVFQCLKCGLRYCNRREFYKHFKEWHERFICDHCGISFMMRYSIKDHIRKQHSPYE</sequence>
<feature type="domain" description="C2H2-type" evidence="8">
    <location>
        <begin position="352"/>
        <end position="379"/>
    </location>
</feature>
<evidence type="ECO:0000256" key="4">
    <source>
        <dbReference type="ARBA" id="ARBA00022771"/>
    </source>
</evidence>
<reference evidence="9" key="1">
    <citation type="submission" date="2015-09" db="EMBL/GenBank/DDBJ databases">
        <title>De novo assembly of Pectinophora gossypiella (Pink Bollworm) gut transcriptome.</title>
        <authorList>
            <person name="Tassone E.E."/>
        </authorList>
    </citation>
    <scope>NUCLEOTIDE SEQUENCE</scope>
</reference>
<dbReference type="SUPFAM" id="SSF57667">
    <property type="entry name" value="beta-beta-alpha zinc fingers"/>
    <property type="match status" value="1"/>
</dbReference>